<evidence type="ECO:0000313" key="25">
    <source>
        <dbReference type="Proteomes" id="UP000514704"/>
    </source>
</evidence>
<dbReference type="InterPro" id="IPR036618">
    <property type="entry name" value="PtsI_HPr-bd_sf"/>
</dbReference>
<evidence type="ECO:0000259" key="23">
    <source>
        <dbReference type="Pfam" id="PF05524"/>
    </source>
</evidence>
<feature type="domain" description="PEP-utilising enzyme mobile" evidence="21">
    <location>
        <begin position="155"/>
        <end position="227"/>
    </location>
</feature>
<dbReference type="GO" id="GO:0046872">
    <property type="term" value="F:metal ion binding"/>
    <property type="evidence" value="ECO:0007669"/>
    <property type="project" value="UniProtKB-KW"/>
</dbReference>
<evidence type="ECO:0000256" key="6">
    <source>
        <dbReference type="ARBA" id="ARBA00012232"/>
    </source>
</evidence>
<feature type="binding site" evidence="20">
    <location>
        <position position="432"/>
    </location>
    <ligand>
        <name>Mg(2+)</name>
        <dbReference type="ChEBI" id="CHEBI:18420"/>
    </ligand>
</feature>
<dbReference type="InterPro" id="IPR040442">
    <property type="entry name" value="Pyrv_kinase-like_dom_sf"/>
</dbReference>
<evidence type="ECO:0000256" key="2">
    <source>
        <dbReference type="ARBA" id="ARBA00001946"/>
    </source>
</evidence>
<name>A0A7D7UAC6_9MOLU</name>
<evidence type="ECO:0000259" key="21">
    <source>
        <dbReference type="Pfam" id="PF00391"/>
    </source>
</evidence>
<keyword evidence="12 17" id="KW-0598">Phosphotransferase system</keyword>
<dbReference type="PRINTS" id="PR01736">
    <property type="entry name" value="PHPHTRNFRASE"/>
</dbReference>
<evidence type="ECO:0000313" key="24">
    <source>
        <dbReference type="EMBL" id="QMT98605.1"/>
    </source>
</evidence>
<evidence type="ECO:0000256" key="8">
    <source>
        <dbReference type="ARBA" id="ARBA00022448"/>
    </source>
</evidence>
<sequence length="578" mass="64376">MNKYEGIGASNGVAIAKAYVLKAPIFDFDNNKIQPTEVENTITKIKQAFDKTSEQLRELKTIALKNLGEEIAIVFDGHINIVNDPMLFDQISNEVKENLANAPTAVAKIYDQTKAMFEGIDDAYLKERASDIGDVKKRILSNLLNVALPDLLAINEEVIIIADDLTPSETSLLNKEYVKGFATNIGGRTSHSAIMARTLEIPAVLSLKNITETLKHDQLICIDGTKGVVYSDLSEADISNLKQEQEKYNESQAKLKKYLAPKAVTLDGHEVVVAVNIGKPADLLKGNEYGAKGVGLFRTEFLYMDSANWPDEETQFNAYKQALDYANNETVIIRTLDIGGDKKLNYYTFPEEMNPFLGFRAIRFTNQNPDIFKSQLRALLRASKFGSLGIMFPMIANLDELLKAKEILEEAKKELDQRNVEYGKPLVGIMIEIPSAAVMSDVLAKYVDFFSIGTNDMIQYSFAVDRMSKEVNYLYQPLNPALLRIVKMTIDGGLKHKVWTGMCGEMAGEPLAIPILLGMGLKEFSMSASSMLKAKELINNLKYSDCQELVNQVIDLENQEEVTTKVKEFLAKNNLSVA</sequence>
<dbReference type="RefSeq" id="WP_182078880.1">
    <property type="nucleotide sequence ID" value="NZ_CP059674.1"/>
</dbReference>
<dbReference type="PIRSF" id="PIRSF000732">
    <property type="entry name" value="PTS_enzyme_I"/>
    <property type="match status" value="1"/>
</dbReference>
<feature type="binding site" evidence="19">
    <location>
        <position position="334"/>
    </location>
    <ligand>
        <name>phosphoenolpyruvate</name>
        <dbReference type="ChEBI" id="CHEBI:58702"/>
    </ligand>
</feature>
<dbReference type="NCBIfam" id="TIGR01417">
    <property type="entry name" value="PTS_I_fam"/>
    <property type="match status" value="1"/>
</dbReference>
<evidence type="ECO:0000256" key="4">
    <source>
        <dbReference type="ARBA" id="ARBA00004496"/>
    </source>
</evidence>
<dbReference type="PANTHER" id="PTHR46244:SF3">
    <property type="entry name" value="PHOSPHOENOLPYRUVATE-PROTEIN PHOSPHOTRANSFERASE"/>
    <property type="match status" value="1"/>
</dbReference>
<dbReference type="InterPro" id="IPR024692">
    <property type="entry name" value="PTS_EI"/>
</dbReference>
<dbReference type="Gene3D" id="3.50.30.10">
    <property type="entry name" value="Phosphohistidine domain"/>
    <property type="match status" value="1"/>
</dbReference>
<dbReference type="AlphaFoldDB" id="A0A7D7UAC6"/>
<dbReference type="Pfam" id="PF02896">
    <property type="entry name" value="PEP-utilizers_C"/>
    <property type="match status" value="1"/>
</dbReference>
<dbReference type="SUPFAM" id="SSF52009">
    <property type="entry name" value="Phosphohistidine domain"/>
    <property type="match status" value="1"/>
</dbReference>
<keyword evidence="25" id="KW-1185">Reference proteome</keyword>
<evidence type="ECO:0000256" key="14">
    <source>
        <dbReference type="ARBA" id="ARBA00022777"/>
    </source>
</evidence>
<reference evidence="24 25" key="1">
    <citation type="journal article" date="2017" name="Int. J. Syst. Evol. Microbiol.">
        <title>Mycoplasma tullyi sp. nov., isolated from penguins of the genus Spheniscus.</title>
        <authorList>
            <person name="Yavari C.A."/>
            <person name="Ramirez A.S."/>
            <person name="Nicholas R.A.J."/>
            <person name="Radford A.D."/>
            <person name="Darby A.C."/>
            <person name="Bradbury J.M."/>
        </authorList>
    </citation>
    <scope>NUCLEOTIDE SEQUENCE [LARGE SCALE GENOMIC DNA]</scope>
    <source>
        <strain evidence="24 25">56A97T</strain>
    </source>
</reference>
<evidence type="ECO:0000256" key="9">
    <source>
        <dbReference type="ARBA" id="ARBA00022490"/>
    </source>
</evidence>
<feature type="domain" description="Phosphotransferase system enzyme I N-terminal" evidence="23">
    <location>
        <begin position="5"/>
        <end position="128"/>
    </location>
</feature>
<evidence type="ECO:0000256" key="17">
    <source>
        <dbReference type="PIRNR" id="PIRNR000732"/>
    </source>
</evidence>
<dbReference type="InterPro" id="IPR018274">
    <property type="entry name" value="PEP_util_AS"/>
</dbReference>
<dbReference type="PANTHER" id="PTHR46244">
    <property type="entry name" value="PHOSPHOENOLPYRUVATE-PROTEIN PHOSPHOTRANSFERASE"/>
    <property type="match status" value="1"/>
</dbReference>
<dbReference type="InterPro" id="IPR008731">
    <property type="entry name" value="PTS_EIN"/>
</dbReference>
<dbReference type="InterPro" id="IPR000121">
    <property type="entry name" value="PEP_util_C"/>
</dbReference>
<dbReference type="InterPro" id="IPR036637">
    <property type="entry name" value="Phosphohistidine_dom_sf"/>
</dbReference>
<dbReference type="PROSITE" id="PS00370">
    <property type="entry name" value="PEP_ENZYMES_PHOS_SITE"/>
    <property type="match status" value="1"/>
</dbReference>
<feature type="binding site" evidence="19">
    <location>
        <position position="466"/>
    </location>
    <ligand>
        <name>phosphoenolpyruvate</name>
        <dbReference type="ChEBI" id="CHEBI:58702"/>
    </ligand>
</feature>
<comment type="subcellular location">
    <subcellularLocation>
        <location evidence="4 17">Cytoplasm</location>
    </subcellularLocation>
</comment>
<evidence type="ECO:0000256" key="12">
    <source>
        <dbReference type="ARBA" id="ARBA00022683"/>
    </source>
</evidence>
<dbReference type="Gene3D" id="3.20.20.60">
    <property type="entry name" value="Phosphoenolpyruvate-binding domains"/>
    <property type="match status" value="1"/>
</dbReference>
<feature type="active site" description="Tele-phosphohistidine intermediate" evidence="18">
    <location>
        <position position="191"/>
    </location>
</feature>
<feature type="binding site" evidence="19">
    <location>
        <begin position="455"/>
        <end position="456"/>
    </location>
    <ligand>
        <name>phosphoenolpyruvate</name>
        <dbReference type="ChEBI" id="CHEBI:58702"/>
    </ligand>
</feature>
<dbReference type="InterPro" id="IPR050499">
    <property type="entry name" value="PEP-utilizing_PTS_enzyme"/>
</dbReference>
<accession>A0A7D7UAC6</accession>
<keyword evidence="13 17" id="KW-0479">Metal-binding</keyword>
<dbReference type="InterPro" id="IPR015813">
    <property type="entry name" value="Pyrv/PenolPyrv_kinase-like_dom"/>
</dbReference>
<dbReference type="SUPFAM" id="SSF47831">
    <property type="entry name" value="Enzyme I of the PEP:sugar phosphotransferase system HPr-binding (sub)domain"/>
    <property type="match status" value="1"/>
</dbReference>
<evidence type="ECO:0000259" key="22">
    <source>
        <dbReference type="Pfam" id="PF02896"/>
    </source>
</evidence>
<evidence type="ECO:0000256" key="7">
    <source>
        <dbReference type="ARBA" id="ARBA00016544"/>
    </source>
</evidence>
<evidence type="ECO:0000256" key="16">
    <source>
        <dbReference type="ARBA" id="ARBA00033235"/>
    </source>
</evidence>
<evidence type="ECO:0000256" key="13">
    <source>
        <dbReference type="ARBA" id="ARBA00022723"/>
    </source>
</evidence>
<dbReference type="InterPro" id="IPR008279">
    <property type="entry name" value="PEP-util_enz_mobile_dom"/>
</dbReference>
<dbReference type="EC" id="2.7.3.9" evidence="6 17"/>
<dbReference type="KEGG" id="mtuy:H3143_00410"/>
<organism evidence="24 25">
    <name type="scientific">Mycoplasma tullyi</name>
    <dbReference type="NCBI Taxonomy" id="1612150"/>
    <lineage>
        <taxon>Bacteria</taxon>
        <taxon>Bacillati</taxon>
        <taxon>Mycoplasmatota</taxon>
        <taxon>Mollicutes</taxon>
        <taxon>Mycoplasmataceae</taxon>
        <taxon>Mycoplasma</taxon>
    </lineage>
</organism>
<keyword evidence="10 17" id="KW-0762">Sugar transport</keyword>
<feature type="active site" description="Proton donor" evidence="18">
    <location>
        <position position="503"/>
    </location>
</feature>
<dbReference type="PROSITE" id="PS00742">
    <property type="entry name" value="PEP_ENZYMES_2"/>
    <property type="match status" value="1"/>
</dbReference>
<keyword evidence="9 17" id="KW-0963">Cytoplasm</keyword>
<dbReference type="Pfam" id="PF00391">
    <property type="entry name" value="PEP-utilizers"/>
    <property type="match status" value="1"/>
</dbReference>
<keyword evidence="8 17" id="KW-0813">Transport</keyword>
<dbReference type="InterPro" id="IPR006318">
    <property type="entry name" value="PTS_EI-like"/>
</dbReference>
<proteinExistence type="inferred from homology"/>
<dbReference type="GO" id="GO:0005737">
    <property type="term" value="C:cytoplasm"/>
    <property type="evidence" value="ECO:0007669"/>
    <property type="project" value="UniProtKB-SubCell"/>
</dbReference>
<comment type="cofactor">
    <cofactor evidence="2 17 20">
        <name>Mg(2+)</name>
        <dbReference type="ChEBI" id="CHEBI:18420"/>
    </cofactor>
</comment>
<feature type="binding site" evidence="20">
    <location>
        <position position="456"/>
    </location>
    <ligand>
        <name>Mg(2+)</name>
        <dbReference type="ChEBI" id="CHEBI:18420"/>
    </ligand>
</feature>
<evidence type="ECO:0000256" key="10">
    <source>
        <dbReference type="ARBA" id="ARBA00022597"/>
    </source>
</evidence>
<evidence type="ECO:0000256" key="20">
    <source>
        <dbReference type="PIRSR" id="PIRSR000732-3"/>
    </source>
</evidence>
<evidence type="ECO:0000256" key="11">
    <source>
        <dbReference type="ARBA" id="ARBA00022679"/>
    </source>
</evidence>
<gene>
    <name evidence="24" type="primary">ptsP</name>
    <name evidence="24" type="ORF">H3143_00410</name>
</gene>
<dbReference type="Gene3D" id="1.10.274.10">
    <property type="entry name" value="PtsI, HPr-binding domain"/>
    <property type="match status" value="1"/>
</dbReference>
<dbReference type="Pfam" id="PF05524">
    <property type="entry name" value="PEP-utilisers_N"/>
    <property type="match status" value="1"/>
</dbReference>
<dbReference type="InterPro" id="IPR023151">
    <property type="entry name" value="PEP_util_CS"/>
</dbReference>
<evidence type="ECO:0000256" key="1">
    <source>
        <dbReference type="ARBA" id="ARBA00000683"/>
    </source>
</evidence>
<keyword evidence="24" id="KW-0670">Pyruvate</keyword>
<evidence type="ECO:0000256" key="19">
    <source>
        <dbReference type="PIRSR" id="PIRSR000732-2"/>
    </source>
</evidence>
<comment type="similarity">
    <text evidence="5 17">Belongs to the PEP-utilizing enzyme family.</text>
</comment>
<dbReference type="SUPFAM" id="SSF51621">
    <property type="entry name" value="Phosphoenolpyruvate/pyruvate domain"/>
    <property type="match status" value="1"/>
</dbReference>
<keyword evidence="15 17" id="KW-0460">Magnesium</keyword>
<evidence type="ECO:0000256" key="18">
    <source>
        <dbReference type="PIRSR" id="PIRSR000732-1"/>
    </source>
</evidence>
<evidence type="ECO:0000256" key="3">
    <source>
        <dbReference type="ARBA" id="ARBA00002728"/>
    </source>
</evidence>
<evidence type="ECO:0000256" key="15">
    <source>
        <dbReference type="ARBA" id="ARBA00022842"/>
    </source>
</evidence>
<dbReference type="EMBL" id="CP059674">
    <property type="protein sequence ID" value="QMT98605.1"/>
    <property type="molecule type" value="Genomic_DNA"/>
</dbReference>
<keyword evidence="14 17" id="KW-0418">Kinase</keyword>
<dbReference type="GO" id="GO:0009401">
    <property type="term" value="P:phosphoenolpyruvate-dependent sugar phosphotransferase system"/>
    <property type="evidence" value="ECO:0007669"/>
    <property type="project" value="UniProtKB-KW"/>
</dbReference>
<dbReference type="GO" id="GO:0008965">
    <property type="term" value="F:phosphoenolpyruvate-protein phosphotransferase activity"/>
    <property type="evidence" value="ECO:0007669"/>
    <property type="project" value="UniProtKB-EC"/>
</dbReference>
<comment type="function">
    <text evidence="3 17">General (non sugar-specific) component of the phosphoenolpyruvate-dependent sugar phosphotransferase system (sugar PTS). This major carbohydrate active-transport system catalyzes the phosphorylation of incoming sugar substrates concomitantly with their translocation across the cell membrane. Enzyme I transfers the phosphoryl group from phosphoenolpyruvate (PEP) to the phosphoryl carrier protein (HPr).</text>
</comment>
<feature type="domain" description="PEP-utilising enzyme C-terminal" evidence="22">
    <location>
        <begin position="254"/>
        <end position="541"/>
    </location>
</feature>
<comment type="catalytic activity">
    <reaction evidence="1 17">
        <text>L-histidyl-[protein] + phosphoenolpyruvate = N(pros)-phospho-L-histidyl-[protein] + pyruvate</text>
        <dbReference type="Rhea" id="RHEA:23880"/>
        <dbReference type="Rhea" id="RHEA-COMP:9745"/>
        <dbReference type="Rhea" id="RHEA-COMP:9746"/>
        <dbReference type="ChEBI" id="CHEBI:15361"/>
        <dbReference type="ChEBI" id="CHEBI:29979"/>
        <dbReference type="ChEBI" id="CHEBI:58702"/>
        <dbReference type="ChEBI" id="CHEBI:64837"/>
        <dbReference type="EC" id="2.7.3.9"/>
    </reaction>
</comment>
<evidence type="ECO:0000256" key="5">
    <source>
        <dbReference type="ARBA" id="ARBA00007837"/>
    </source>
</evidence>
<dbReference type="Proteomes" id="UP000514704">
    <property type="component" value="Chromosome"/>
</dbReference>
<feature type="binding site" evidence="19">
    <location>
        <position position="298"/>
    </location>
    <ligand>
        <name>phosphoenolpyruvate</name>
        <dbReference type="ChEBI" id="CHEBI:58702"/>
    </ligand>
</feature>
<keyword evidence="11 17" id="KW-0808">Transferase</keyword>
<dbReference type="GO" id="GO:0016301">
    <property type="term" value="F:kinase activity"/>
    <property type="evidence" value="ECO:0007669"/>
    <property type="project" value="UniProtKB-KW"/>
</dbReference>
<protein>
    <recommendedName>
        <fullName evidence="7 17">Phosphoenolpyruvate-protein phosphotransferase</fullName>
        <ecNumber evidence="6 17">2.7.3.9</ecNumber>
    </recommendedName>
    <alternativeName>
        <fullName evidence="16 17">Phosphotransferase system, enzyme I</fullName>
    </alternativeName>
</protein>